<keyword evidence="7" id="KW-1185">Reference proteome</keyword>
<dbReference type="STRING" id="1280949.HAD_11095"/>
<evidence type="ECO:0000256" key="2">
    <source>
        <dbReference type="ARBA" id="ARBA00023002"/>
    </source>
</evidence>
<evidence type="ECO:0000256" key="3">
    <source>
        <dbReference type="ARBA" id="ARBA00023027"/>
    </source>
</evidence>
<dbReference type="PANTHER" id="PTHR24321">
    <property type="entry name" value="DEHYDROGENASES, SHORT CHAIN"/>
    <property type="match status" value="1"/>
</dbReference>
<dbReference type="GO" id="GO:0016491">
    <property type="term" value="F:oxidoreductase activity"/>
    <property type="evidence" value="ECO:0007669"/>
    <property type="project" value="UniProtKB-KW"/>
</dbReference>
<sequence length="281" mass="29486">MTPGEISSDSEPMSETKPQTGLPKTLGTALITGAASGIGKATAQRLAEDGWNVHICDVSAASIEAFQQDVPGVSAWVCDVSSPEQVKDVVSKVTADGAGGLDVLVNNAGIAGCTAPIEEVPHDDWCRTMDVNVNGTFNLLREAVPGMKQRKQGAIINIASTAALFGYPQRAAYAASKWAMIGLTKTLAMELGPFNIRVNAVCPGSVAGPRIDGVIERDAEHRGVAPDVVRRIYESQVSMRRFVTADDIAGMCAFLASKDAALVSGQVIAVDGHTETLSFPF</sequence>
<dbReference type="CDD" id="cd05233">
    <property type="entry name" value="SDR_c"/>
    <property type="match status" value="1"/>
</dbReference>
<gene>
    <name evidence="6" type="ORF">HAD_11095</name>
</gene>
<dbReference type="EMBL" id="ARYH01000001">
    <property type="protein sequence ID" value="KCZ86228.1"/>
    <property type="molecule type" value="Genomic_DNA"/>
</dbReference>
<dbReference type="InterPro" id="IPR057326">
    <property type="entry name" value="KR_dom"/>
</dbReference>
<dbReference type="SUPFAM" id="SSF51735">
    <property type="entry name" value="NAD(P)-binding Rossmann-fold domains"/>
    <property type="match status" value="1"/>
</dbReference>
<comment type="caution">
    <text evidence="6">The sequence shown here is derived from an EMBL/GenBank/DDBJ whole genome shotgun (WGS) entry which is preliminary data.</text>
</comment>
<dbReference type="NCBIfam" id="NF009466">
    <property type="entry name" value="PRK12826.1-2"/>
    <property type="match status" value="1"/>
</dbReference>
<feature type="domain" description="Ketoreductase" evidence="5">
    <location>
        <begin position="27"/>
        <end position="195"/>
    </location>
</feature>
<proteinExistence type="inferred from homology"/>
<dbReference type="Proteomes" id="UP000027446">
    <property type="component" value="Unassembled WGS sequence"/>
</dbReference>
<dbReference type="PROSITE" id="PS00061">
    <property type="entry name" value="ADH_SHORT"/>
    <property type="match status" value="1"/>
</dbReference>
<feature type="region of interest" description="Disordered" evidence="4">
    <location>
        <begin position="1"/>
        <end position="24"/>
    </location>
</feature>
<dbReference type="FunFam" id="3.40.50.720:FF:000084">
    <property type="entry name" value="Short-chain dehydrogenase reductase"/>
    <property type="match status" value="1"/>
</dbReference>
<accession>A0A069E815</accession>
<dbReference type="eggNOG" id="COG1028">
    <property type="taxonomic scope" value="Bacteria"/>
</dbReference>
<dbReference type="SMART" id="SM00822">
    <property type="entry name" value="PKS_KR"/>
    <property type="match status" value="1"/>
</dbReference>
<organism evidence="6 7">
    <name type="scientific">Hyphomonas adhaerens MHS-3</name>
    <dbReference type="NCBI Taxonomy" id="1280949"/>
    <lineage>
        <taxon>Bacteria</taxon>
        <taxon>Pseudomonadati</taxon>
        <taxon>Pseudomonadota</taxon>
        <taxon>Alphaproteobacteria</taxon>
        <taxon>Hyphomonadales</taxon>
        <taxon>Hyphomonadaceae</taxon>
        <taxon>Hyphomonas</taxon>
    </lineage>
</organism>
<protein>
    <submittedName>
        <fullName evidence="6">Short chain dehydrogenase</fullName>
    </submittedName>
</protein>
<evidence type="ECO:0000256" key="4">
    <source>
        <dbReference type="SAM" id="MobiDB-lite"/>
    </source>
</evidence>
<dbReference type="PRINTS" id="PR00081">
    <property type="entry name" value="GDHRDH"/>
</dbReference>
<dbReference type="InterPro" id="IPR020904">
    <property type="entry name" value="Sc_DH/Rdtase_CS"/>
</dbReference>
<dbReference type="PANTHER" id="PTHR24321:SF8">
    <property type="entry name" value="ESTRADIOL 17-BETA-DEHYDROGENASE 8-RELATED"/>
    <property type="match status" value="1"/>
</dbReference>
<feature type="compositionally biased region" description="Polar residues" evidence="4">
    <location>
        <begin position="1"/>
        <end position="19"/>
    </location>
</feature>
<evidence type="ECO:0000256" key="1">
    <source>
        <dbReference type="ARBA" id="ARBA00006484"/>
    </source>
</evidence>
<dbReference type="RefSeq" id="WP_206741263.1">
    <property type="nucleotide sequence ID" value="NZ_ARYH01000001.1"/>
</dbReference>
<dbReference type="InterPro" id="IPR036291">
    <property type="entry name" value="NAD(P)-bd_dom_sf"/>
</dbReference>
<dbReference type="Gene3D" id="3.40.50.720">
    <property type="entry name" value="NAD(P)-binding Rossmann-like Domain"/>
    <property type="match status" value="1"/>
</dbReference>
<reference evidence="6 7" key="1">
    <citation type="journal article" date="2014" name="Antonie Van Leeuwenhoek">
        <title>Hyphomonas beringensis sp. nov. and Hyphomonas chukchiensis sp. nov., isolated from surface seawater of the Bering Sea and Chukchi Sea.</title>
        <authorList>
            <person name="Li C."/>
            <person name="Lai Q."/>
            <person name="Li G."/>
            <person name="Dong C."/>
            <person name="Wang J."/>
            <person name="Liao Y."/>
            <person name="Shao Z."/>
        </authorList>
    </citation>
    <scope>NUCLEOTIDE SEQUENCE [LARGE SCALE GENOMIC DNA]</scope>
    <source>
        <strain evidence="6 7">MHS-3</strain>
    </source>
</reference>
<name>A0A069E815_9PROT</name>
<dbReference type="PRINTS" id="PR00080">
    <property type="entry name" value="SDRFAMILY"/>
</dbReference>
<evidence type="ECO:0000313" key="6">
    <source>
        <dbReference type="EMBL" id="KCZ86228.1"/>
    </source>
</evidence>
<comment type="similarity">
    <text evidence="1">Belongs to the short-chain dehydrogenases/reductases (SDR) family.</text>
</comment>
<keyword evidence="2" id="KW-0560">Oxidoreductase</keyword>
<keyword evidence="3" id="KW-0520">NAD</keyword>
<dbReference type="Pfam" id="PF13561">
    <property type="entry name" value="adh_short_C2"/>
    <property type="match status" value="1"/>
</dbReference>
<evidence type="ECO:0000259" key="5">
    <source>
        <dbReference type="SMART" id="SM00822"/>
    </source>
</evidence>
<evidence type="ECO:0000313" key="7">
    <source>
        <dbReference type="Proteomes" id="UP000027446"/>
    </source>
</evidence>
<dbReference type="InterPro" id="IPR002347">
    <property type="entry name" value="SDR_fam"/>
</dbReference>
<dbReference type="PATRIC" id="fig|1280949.3.peg.2270"/>
<dbReference type="AlphaFoldDB" id="A0A069E815"/>